<reference evidence="2 3" key="1">
    <citation type="journal article" date="2019" name="Microorganisms">
        <title>Paenibacillus lutrae sp. nov., A Chitinolytic Species Isolated from A River Otter in Castril Natural Park, Granada, Spain.</title>
        <authorList>
            <person name="Rodriguez M."/>
            <person name="Reina J.C."/>
            <person name="Bejar V."/>
            <person name="Llamas I."/>
        </authorList>
    </citation>
    <scope>NUCLEOTIDE SEQUENCE [LARGE SCALE GENOMIC DNA]</scope>
    <source>
        <strain evidence="2 3">N10</strain>
    </source>
</reference>
<keyword evidence="1" id="KW-0175">Coiled coil</keyword>
<evidence type="ECO:0000313" key="3">
    <source>
        <dbReference type="Proteomes" id="UP000490800"/>
    </source>
</evidence>
<dbReference type="Proteomes" id="UP000490800">
    <property type="component" value="Unassembled WGS sequence"/>
</dbReference>
<accession>A0A7X3FG37</accession>
<evidence type="ECO:0000313" key="2">
    <source>
        <dbReference type="EMBL" id="MVO99130.1"/>
    </source>
</evidence>
<feature type="coiled-coil region" evidence="1">
    <location>
        <begin position="38"/>
        <end position="87"/>
    </location>
</feature>
<gene>
    <name evidence="2" type="ORF">EDM21_06265</name>
</gene>
<protein>
    <submittedName>
        <fullName evidence="2">Uncharacterized protein</fullName>
    </submittedName>
</protein>
<evidence type="ECO:0000256" key="1">
    <source>
        <dbReference type="SAM" id="Coils"/>
    </source>
</evidence>
<dbReference type="AlphaFoldDB" id="A0A7X3FG37"/>
<sequence length="214" mass="23393">MAPWMMIALLGLVIVVFAGLIPRSRSKNGEAGGSKELVREMEETMDSFASDLEEQNNALIELFKNTKQEHQIEVAKLHARLEVLEQQRREPAAPVPAADQLAASQASASRGQSAVFTSAGIKMPVDARHEDPKPHSLDSPGAVEPIWSTAAASEEAVANVDPVASVRLRYAELLEMYSKGRSTEQIAKQFGMNKGEVMLILQLARQEDSARETK</sequence>
<name>A0A7X3FG37_9BACL</name>
<organism evidence="2 3">
    <name type="scientific">Paenibacillus lutrae</name>
    <dbReference type="NCBI Taxonomy" id="2078573"/>
    <lineage>
        <taxon>Bacteria</taxon>
        <taxon>Bacillati</taxon>
        <taxon>Bacillota</taxon>
        <taxon>Bacilli</taxon>
        <taxon>Bacillales</taxon>
        <taxon>Paenibacillaceae</taxon>
        <taxon>Paenibacillus</taxon>
    </lineage>
</organism>
<keyword evidence="3" id="KW-1185">Reference proteome</keyword>
<proteinExistence type="predicted"/>
<dbReference type="RefSeq" id="WP_157333972.1">
    <property type="nucleotide sequence ID" value="NZ_RHLK01000003.1"/>
</dbReference>
<dbReference type="OrthoDB" id="1682562at2"/>
<comment type="caution">
    <text evidence="2">The sequence shown here is derived from an EMBL/GenBank/DDBJ whole genome shotgun (WGS) entry which is preliminary data.</text>
</comment>
<dbReference type="EMBL" id="RHLK01000003">
    <property type="protein sequence ID" value="MVO99130.1"/>
    <property type="molecule type" value="Genomic_DNA"/>
</dbReference>